<dbReference type="Proteomes" id="UP000236220">
    <property type="component" value="Unassembled WGS sequence"/>
</dbReference>
<keyword evidence="7" id="KW-1185">Reference proteome</keyword>
<reference evidence="6 7" key="1">
    <citation type="submission" date="2017-08" db="EMBL/GenBank/DDBJ databases">
        <title>Lysobacter sylvestris genome.</title>
        <authorList>
            <person name="Zhang D.-C."/>
            <person name="Albuquerque L."/>
            <person name="Franca L."/>
            <person name="Froufe H.J.C."/>
            <person name="Barroso C."/>
            <person name="Egas C."/>
            <person name="Da Costa M."/>
            <person name="Margesin R."/>
        </authorList>
    </citation>
    <scope>NUCLEOTIDE SEQUENCE [LARGE SCALE GENOMIC DNA]</scope>
    <source>
        <strain evidence="6 7">AM20-91</strain>
    </source>
</reference>
<feature type="transmembrane region" description="Helical" evidence="5">
    <location>
        <begin position="20"/>
        <end position="46"/>
    </location>
</feature>
<evidence type="ECO:0000256" key="1">
    <source>
        <dbReference type="ARBA" id="ARBA00004141"/>
    </source>
</evidence>
<dbReference type="InterPro" id="IPR019109">
    <property type="entry name" value="MamF_MmsF"/>
</dbReference>
<organism evidence="6 7">
    <name type="scientific">Solilutibacter silvestris</name>
    <dbReference type="NCBI Taxonomy" id="1645665"/>
    <lineage>
        <taxon>Bacteria</taxon>
        <taxon>Pseudomonadati</taxon>
        <taxon>Pseudomonadota</taxon>
        <taxon>Gammaproteobacteria</taxon>
        <taxon>Lysobacterales</taxon>
        <taxon>Lysobacteraceae</taxon>
        <taxon>Solilutibacter</taxon>
    </lineage>
</organism>
<name>A0A2K1Q3F5_9GAMM</name>
<dbReference type="EMBL" id="NPZB01000001">
    <property type="protein sequence ID" value="PNS09531.1"/>
    <property type="molecule type" value="Genomic_DNA"/>
</dbReference>
<proteinExistence type="predicted"/>
<protein>
    <recommendedName>
        <fullName evidence="8">Tic20-like protein</fullName>
    </recommendedName>
</protein>
<evidence type="ECO:0000313" key="6">
    <source>
        <dbReference type="EMBL" id="PNS09531.1"/>
    </source>
</evidence>
<feature type="transmembrane region" description="Helical" evidence="5">
    <location>
        <begin position="67"/>
        <end position="88"/>
    </location>
</feature>
<dbReference type="RefSeq" id="WP_276308144.1">
    <property type="nucleotide sequence ID" value="NZ_NPZB01000001.1"/>
</dbReference>
<accession>A0A2K1Q3F5</accession>
<dbReference type="Pfam" id="PF09685">
    <property type="entry name" value="MamF_MmsF"/>
    <property type="match status" value="1"/>
</dbReference>
<evidence type="ECO:0000256" key="2">
    <source>
        <dbReference type="ARBA" id="ARBA00022692"/>
    </source>
</evidence>
<evidence type="ECO:0000256" key="5">
    <source>
        <dbReference type="SAM" id="Phobius"/>
    </source>
</evidence>
<evidence type="ECO:0008006" key="8">
    <source>
        <dbReference type="Google" id="ProtNLM"/>
    </source>
</evidence>
<evidence type="ECO:0000256" key="3">
    <source>
        <dbReference type="ARBA" id="ARBA00022989"/>
    </source>
</evidence>
<gene>
    <name evidence="6" type="ORF">Lysil_1160</name>
</gene>
<keyword evidence="3 5" id="KW-1133">Transmembrane helix</keyword>
<evidence type="ECO:0000256" key="4">
    <source>
        <dbReference type="ARBA" id="ARBA00023136"/>
    </source>
</evidence>
<feature type="transmembrane region" description="Helical" evidence="5">
    <location>
        <begin position="94"/>
        <end position="113"/>
    </location>
</feature>
<comment type="caution">
    <text evidence="6">The sequence shown here is derived from an EMBL/GenBank/DDBJ whole genome shotgun (WGS) entry which is preliminary data.</text>
</comment>
<keyword evidence="2 5" id="KW-0812">Transmembrane</keyword>
<keyword evidence="4 5" id="KW-0472">Membrane</keyword>
<sequence length="123" mass="13213">MDEQTSVGPSGISADERQWAMIAHLSALSGLIIPLGHILGPLIVWLMKKDGMPFVDDQGKEALNFQITLSIALFVCGLLIFVIIGIVLMPLVGLAGLILAVIAGIKANEGVAYRYPFTLRLIK</sequence>
<evidence type="ECO:0000313" key="7">
    <source>
        <dbReference type="Proteomes" id="UP000236220"/>
    </source>
</evidence>
<dbReference type="AlphaFoldDB" id="A0A2K1Q3F5"/>
<comment type="subcellular location">
    <subcellularLocation>
        <location evidence="1">Membrane</location>
        <topology evidence="1">Multi-pass membrane protein</topology>
    </subcellularLocation>
</comment>